<proteinExistence type="predicted"/>
<gene>
    <name evidence="2" type="ORF">PCOR1329_LOCUS35101</name>
</gene>
<dbReference type="Gene3D" id="3.10.10.10">
    <property type="entry name" value="HIV Type 1 Reverse Transcriptase, subunit A, domain 1"/>
    <property type="match status" value="1"/>
</dbReference>
<reference evidence="2" key="1">
    <citation type="submission" date="2023-10" db="EMBL/GenBank/DDBJ databases">
        <authorList>
            <person name="Chen Y."/>
            <person name="Shah S."/>
            <person name="Dougan E. K."/>
            <person name="Thang M."/>
            <person name="Chan C."/>
        </authorList>
    </citation>
    <scope>NUCLEOTIDE SEQUENCE [LARGE SCALE GENOMIC DNA]</scope>
</reference>
<evidence type="ECO:0008006" key="4">
    <source>
        <dbReference type="Google" id="ProtNLM"/>
    </source>
</evidence>
<comment type="caution">
    <text evidence="2">The sequence shown here is derived from an EMBL/GenBank/DDBJ whole genome shotgun (WGS) entry which is preliminary data.</text>
</comment>
<sequence>MGDFGWSIPPKAPAAEGAWASDLRVSPCALAISTTANACLSQTDVWGAPVPLGAAVFAVGVSFLLGILALHAVQATICTCLVSVRVILWGFTNSEVRALKLKPGDGMFFDYGEAGEHWHERLILAALGGVRYILLTPDEGMYEEEIDIPRVVDFEQAGPRGGLPAGLGAAKGHPVYRFTEKPKGTALQAWFDAAEAQAAELRDERGLTRAGDEPEPAGEPAPPLPDRAAPPGGERDDWCCVVAECDAKLGKVYSLPDSLETPSEDFAALGRYGLYDLGRRGSSAVMVRLAPGETASEAQRAFAAEQAPAALVGGALTPPAPPEDARALAIRRDAAGRRFRDFKSVAEAADNIEFEDWVLSGPRAALHVVTEIAKQSGGPVQRRATWKHENKPNDEEHSVVANEMLSDILELACTYDQMDVSSLASMGALARHMQFIEHKIEKEKETVKDFDPRDYYLGRTRRTGGAIVSPELLKWVAESAARDLDILEEERKAAERGARGPGRDRSAQRIGRRSAVGRRVNDCIAALNNLRGEGDFCSRARPSEAQFSAVDMLWQVVSEDKPPGDAASPEAALVELLGSGSLGYGPDGPAVVAPYDRGLVSRPESAGRVGLEPDRQGVIDGENSLMLRADEARPGAFKVCWDKTLQSNRDECVQFVEDLLGCGVVELRTHLDFEVGVFFVRKKSGRLRIIVDARAVNQALRRPPTIHMASTAAVVGMEVEGGAQVEFSIQDIADCFYQFRVPDYMLGVKEVGGHALADGAWVYPCLRVLSMGFSWATRWAQQAHRELLHRGGLGGTEGELVDRQIAPSVDSLQVPRIVYVDNEICVSSRAGAAKGARGQAAAVASEVGMPLREVEESAAIVEALGLELGGIKLRARLARAKRWRLAVIGHFTHAMLLNRPALCVMRSAYDFARKRCRAPVPFWPSVRQELADALHLLPLLTVHFDVPSPER</sequence>
<evidence type="ECO:0000313" key="3">
    <source>
        <dbReference type="Proteomes" id="UP001189429"/>
    </source>
</evidence>
<evidence type="ECO:0000313" key="2">
    <source>
        <dbReference type="EMBL" id="CAK0839425.1"/>
    </source>
</evidence>
<feature type="compositionally biased region" description="Basic and acidic residues" evidence="1">
    <location>
        <begin position="492"/>
        <end position="507"/>
    </location>
</feature>
<evidence type="ECO:0000256" key="1">
    <source>
        <dbReference type="SAM" id="MobiDB-lite"/>
    </source>
</evidence>
<keyword evidence="3" id="KW-1185">Reference proteome</keyword>
<feature type="region of interest" description="Disordered" evidence="1">
    <location>
        <begin position="492"/>
        <end position="512"/>
    </location>
</feature>
<feature type="non-terminal residue" evidence="2">
    <location>
        <position position="951"/>
    </location>
</feature>
<protein>
    <recommendedName>
        <fullName evidence="4">Reverse transcriptase domain-containing protein</fullName>
    </recommendedName>
</protein>
<dbReference type="EMBL" id="CAUYUJ010014291">
    <property type="protein sequence ID" value="CAK0839425.1"/>
    <property type="molecule type" value="Genomic_DNA"/>
</dbReference>
<dbReference type="SUPFAM" id="SSF56672">
    <property type="entry name" value="DNA/RNA polymerases"/>
    <property type="match status" value="1"/>
</dbReference>
<accession>A0ABN9T389</accession>
<name>A0ABN9T389_9DINO</name>
<feature type="compositionally biased region" description="Basic and acidic residues" evidence="1">
    <location>
        <begin position="202"/>
        <end position="212"/>
    </location>
</feature>
<dbReference type="InterPro" id="IPR043502">
    <property type="entry name" value="DNA/RNA_pol_sf"/>
</dbReference>
<dbReference type="Proteomes" id="UP001189429">
    <property type="component" value="Unassembled WGS sequence"/>
</dbReference>
<feature type="region of interest" description="Disordered" evidence="1">
    <location>
        <begin position="202"/>
        <end position="235"/>
    </location>
</feature>
<organism evidence="2 3">
    <name type="scientific">Prorocentrum cordatum</name>
    <dbReference type="NCBI Taxonomy" id="2364126"/>
    <lineage>
        <taxon>Eukaryota</taxon>
        <taxon>Sar</taxon>
        <taxon>Alveolata</taxon>
        <taxon>Dinophyceae</taxon>
        <taxon>Prorocentrales</taxon>
        <taxon>Prorocentraceae</taxon>
        <taxon>Prorocentrum</taxon>
    </lineage>
</organism>